<evidence type="ECO:0000313" key="1">
    <source>
        <dbReference type="EMBL" id="MDM4015696.1"/>
    </source>
</evidence>
<gene>
    <name evidence="1" type="ORF">QTN89_09665</name>
</gene>
<dbReference type="RefSeq" id="WP_289163201.1">
    <property type="nucleotide sequence ID" value="NZ_JASZZN010000006.1"/>
</dbReference>
<keyword evidence="2" id="KW-1185">Reference proteome</keyword>
<dbReference type="Proteomes" id="UP001239462">
    <property type="component" value="Unassembled WGS sequence"/>
</dbReference>
<evidence type="ECO:0000313" key="2">
    <source>
        <dbReference type="Proteomes" id="UP001239462"/>
    </source>
</evidence>
<protein>
    <submittedName>
        <fullName evidence="1">Uncharacterized protein</fullName>
    </submittedName>
</protein>
<proteinExistence type="predicted"/>
<comment type="caution">
    <text evidence="1">The sequence shown here is derived from an EMBL/GenBank/DDBJ whole genome shotgun (WGS) entry which is preliminary data.</text>
</comment>
<dbReference type="EMBL" id="JASZZN010000006">
    <property type="protein sequence ID" value="MDM4015696.1"/>
    <property type="molecule type" value="Genomic_DNA"/>
</dbReference>
<organism evidence="1 2">
    <name type="scientific">Roseiconus lacunae</name>
    <dbReference type="NCBI Taxonomy" id="2605694"/>
    <lineage>
        <taxon>Bacteria</taxon>
        <taxon>Pseudomonadati</taxon>
        <taxon>Planctomycetota</taxon>
        <taxon>Planctomycetia</taxon>
        <taxon>Pirellulales</taxon>
        <taxon>Pirellulaceae</taxon>
        <taxon>Roseiconus</taxon>
    </lineage>
</organism>
<sequence>MPDSVAKTTVADPHQQLPAAIVIDEISLIGSRCGPFDKAIDVGGLVTNRYRLDQAREAFEKQRGPTRSTLSFQLMRIDKAWDGRFLSAKLDFLRQIVFVRRLELSPPGP</sequence>
<name>A0ABT7PGV2_9BACT</name>
<reference evidence="1 2" key="1">
    <citation type="submission" date="2023-06" db="EMBL/GenBank/DDBJ databases">
        <title>Roseiconus lacunae JC819 isolated from Gulf of Mannar region, Tamil Nadu.</title>
        <authorList>
            <person name="Pk S."/>
            <person name="Ch S."/>
            <person name="Ch V.R."/>
        </authorList>
    </citation>
    <scope>NUCLEOTIDE SEQUENCE [LARGE SCALE GENOMIC DNA]</scope>
    <source>
        <strain evidence="1 2">JC819</strain>
    </source>
</reference>
<accession>A0ABT7PGV2</accession>